<feature type="signal peptide" evidence="2">
    <location>
        <begin position="1"/>
        <end position="16"/>
    </location>
</feature>
<sequence>MVRIPPDLLFISLVLSVPLLPPKSQQAGPENPRKTALHSLTGSQSSRNRFFCLHTNIMLLLMMRTMNVGFCLHTTTENTESKAENKKFFKSENCAFSQNLFQIN</sequence>
<organism evidence="3 4">
    <name type="scientific">Oryzias melastigma</name>
    <name type="common">Marine medaka</name>
    <dbReference type="NCBI Taxonomy" id="30732"/>
    <lineage>
        <taxon>Eukaryota</taxon>
        <taxon>Metazoa</taxon>
        <taxon>Chordata</taxon>
        <taxon>Craniata</taxon>
        <taxon>Vertebrata</taxon>
        <taxon>Euteleostomi</taxon>
        <taxon>Actinopterygii</taxon>
        <taxon>Neopterygii</taxon>
        <taxon>Teleostei</taxon>
        <taxon>Neoteleostei</taxon>
        <taxon>Acanthomorphata</taxon>
        <taxon>Ovalentaria</taxon>
        <taxon>Atherinomorphae</taxon>
        <taxon>Beloniformes</taxon>
        <taxon>Adrianichthyidae</taxon>
        <taxon>Oryziinae</taxon>
        <taxon>Oryzias</taxon>
    </lineage>
</organism>
<feature type="region of interest" description="Disordered" evidence="1">
    <location>
        <begin position="22"/>
        <end position="43"/>
    </location>
</feature>
<name>A0A834FVA8_ORYME</name>
<reference evidence="3" key="1">
    <citation type="journal article" name="BMC Genomics">
        <title>Long-read sequencing and de novo genome assembly of marine medaka (Oryzias melastigma).</title>
        <authorList>
            <person name="Liang P."/>
            <person name="Saqib H.S.A."/>
            <person name="Ni X."/>
            <person name="Shen Y."/>
        </authorList>
    </citation>
    <scope>NUCLEOTIDE SEQUENCE</scope>
    <source>
        <strain evidence="3">Bigg-433</strain>
    </source>
</reference>
<evidence type="ECO:0000313" key="4">
    <source>
        <dbReference type="Proteomes" id="UP000646548"/>
    </source>
</evidence>
<evidence type="ECO:0000256" key="2">
    <source>
        <dbReference type="SAM" id="SignalP"/>
    </source>
</evidence>
<dbReference type="Proteomes" id="UP000646548">
    <property type="component" value="Unassembled WGS sequence"/>
</dbReference>
<proteinExistence type="predicted"/>
<accession>A0A834FVA8</accession>
<protein>
    <submittedName>
        <fullName evidence="3">Uncharacterized protein</fullName>
    </submittedName>
</protein>
<feature type="chain" id="PRO_5032879262" evidence="2">
    <location>
        <begin position="17"/>
        <end position="104"/>
    </location>
</feature>
<evidence type="ECO:0000256" key="1">
    <source>
        <dbReference type="SAM" id="MobiDB-lite"/>
    </source>
</evidence>
<dbReference type="EMBL" id="WKFB01000007">
    <property type="protein sequence ID" value="KAF6739367.1"/>
    <property type="molecule type" value="Genomic_DNA"/>
</dbReference>
<comment type="caution">
    <text evidence="3">The sequence shown here is derived from an EMBL/GenBank/DDBJ whole genome shotgun (WGS) entry which is preliminary data.</text>
</comment>
<dbReference type="AlphaFoldDB" id="A0A834FVA8"/>
<gene>
    <name evidence="3" type="ORF">FQA47_001567</name>
</gene>
<evidence type="ECO:0000313" key="3">
    <source>
        <dbReference type="EMBL" id="KAF6739367.1"/>
    </source>
</evidence>
<keyword evidence="2" id="KW-0732">Signal</keyword>